<dbReference type="AlphaFoldDB" id="A0A918N9P7"/>
<reference evidence="1" key="1">
    <citation type="journal article" date="2014" name="Int. J. Syst. Evol. Microbiol.">
        <title>Complete genome sequence of Corynebacterium casei LMG S-19264T (=DSM 44701T), isolated from a smear-ripened cheese.</title>
        <authorList>
            <consortium name="US DOE Joint Genome Institute (JGI-PGF)"/>
            <person name="Walter F."/>
            <person name="Albersmeier A."/>
            <person name="Kalinowski J."/>
            <person name="Ruckert C."/>
        </authorList>
    </citation>
    <scope>NUCLEOTIDE SEQUENCE</scope>
    <source>
        <strain evidence="1">KCTC 22169</strain>
    </source>
</reference>
<comment type="caution">
    <text evidence="1">The sequence shown here is derived from an EMBL/GenBank/DDBJ whole genome shotgun (WGS) entry which is preliminary data.</text>
</comment>
<sequence length="74" mass="8945">MNTLSIHRFVKNVDFMGFLQNSLFIFLYEDFFNKIDFKIMKFTKTEILNKKDACFLINFLFTNIQTIKVSDKQF</sequence>
<gene>
    <name evidence="1" type="ORF">GCM10007392_18430</name>
</gene>
<organism evidence="1 2">
    <name type="scientific">Saccharospirillum salsuginis</name>
    <dbReference type="NCBI Taxonomy" id="418750"/>
    <lineage>
        <taxon>Bacteria</taxon>
        <taxon>Pseudomonadati</taxon>
        <taxon>Pseudomonadota</taxon>
        <taxon>Gammaproteobacteria</taxon>
        <taxon>Oceanospirillales</taxon>
        <taxon>Saccharospirillaceae</taxon>
        <taxon>Saccharospirillum</taxon>
    </lineage>
</organism>
<reference evidence="1" key="2">
    <citation type="submission" date="2020-09" db="EMBL/GenBank/DDBJ databases">
        <authorList>
            <person name="Sun Q."/>
            <person name="Kim S."/>
        </authorList>
    </citation>
    <scope>NUCLEOTIDE SEQUENCE</scope>
    <source>
        <strain evidence="1">KCTC 22169</strain>
    </source>
</reference>
<evidence type="ECO:0000313" key="1">
    <source>
        <dbReference type="EMBL" id="GGX51455.1"/>
    </source>
</evidence>
<name>A0A918N9P7_9GAMM</name>
<dbReference type="EMBL" id="BMXR01000004">
    <property type="protein sequence ID" value="GGX51455.1"/>
    <property type="molecule type" value="Genomic_DNA"/>
</dbReference>
<keyword evidence="2" id="KW-1185">Reference proteome</keyword>
<accession>A0A918N9P7</accession>
<evidence type="ECO:0000313" key="2">
    <source>
        <dbReference type="Proteomes" id="UP000626148"/>
    </source>
</evidence>
<protein>
    <submittedName>
        <fullName evidence="1">Uncharacterized protein</fullName>
    </submittedName>
</protein>
<dbReference type="Proteomes" id="UP000626148">
    <property type="component" value="Unassembled WGS sequence"/>
</dbReference>
<proteinExistence type="predicted"/>